<gene>
    <name evidence="4" type="ORF">HERI1096_LOCUS12220</name>
</gene>
<dbReference type="InterPro" id="IPR016181">
    <property type="entry name" value="Acyl_CoA_acyltransferase"/>
</dbReference>
<dbReference type="PROSITE" id="PS51186">
    <property type="entry name" value="GNAT"/>
    <property type="match status" value="1"/>
</dbReference>
<evidence type="ECO:0000256" key="1">
    <source>
        <dbReference type="ARBA" id="ARBA00022679"/>
    </source>
</evidence>
<dbReference type="InterPro" id="IPR000182">
    <property type="entry name" value="GNAT_dom"/>
</dbReference>
<dbReference type="PANTHER" id="PTHR43877">
    <property type="entry name" value="AMINOALKYLPHOSPHONATE N-ACETYLTRANSFERASE-RELATED-RELATED"/>
    <property type="match status" value="1"/>
</dbReference>
<keyword evidence="1" id="KW-0808">Transferase</keyword>
<reference evidence="4" key="1">
    <citation type="submission" date="2021-01" db="EMBL/GenBank/DDBJ databases">
        <authorList>
            <person name="Corre E."/>
            <person name="Pelletier E."/>
            <person name="Niang G."/>
            <person name="Scheremetjew M."/>
            <person name="Finn R."/>
            <person name="Kale V."/>
            <person name="Holt S."/>
            <person name="Cochrane G."/>
            <person name="Meng A."/>
            <person name="Brown T."/>
            <person name="Cohen L."/>
        </authorList>
    </citation>
    <scope>NUCLEOTIDE SEQUENCE</scope>
    <source>
        <strain evidence="4">CCMP281</strain>
    </source>
</reference>
<keyword evidence="2" id="KW-0012">Acyltransferase</keyword>
<evidence type="ECO:0000259" key="3">
    <source>
        <dbReference type="PROSITE" id="PS51186"/>
    </source>
</evidence>
<evidence type="ECO:0000313" key="4">
    <source>
        <dbReference type="EMBL" id="CAE0111560.1"/>
    </source>
</evidence>
<dbReference type="PANTHER" id="PTHR43877:SF2">
    <property type="entry name" value="AMINOALKYLPHOSPHONATE N-ACETYLTRANSFERASE-RELATED"/>
    <property type="match status" value="1"/>
</dbReference>
<sequence length="227" mass="24828">MFDGGRLVLPHECDLNELATLFTACFYDGMGPEVPPYALEELRRSVPPEMARASPREQEHWRTTAAGLRSRIGMRLRCPTLAPSTTNSLVVALAERCRLVACCELSIRPPHGLLPGRPAQRRLAASPALLTSPPLVAYCSSLGVEASLRGRGVGRRMLRACEWLVAREWGMTELHLHVDQDNVAAAALYHAMGYDPLPAFDNVCAEPGKSFRYSSKRLVVDGAGAMC</sequence>
<evidence type="ECO:0000256" key="2">
    <source>
        <dbReference type="ARBA" id="ARBA00023315"/>
    </source>
</evidence>
<protein>
    <recommendedName>
        <fullName evidence="3">N-acetyltransferase domain-containing protein</fullName>
    </recommendedName>
</protein>
<dbReference type="CDD" id="cd04301">
    <property type="entry name" value="NAT_SF"/>
    <property type="match status" value="1"/>
</dbReference>
<organism evidence="4">
    <name type="scientific">Haptolina ericina</name>
    <dbReference type="NCBI Taxonomy" id="156174"/>
    <lineage>
        <taxon>Eukaryota</taxon>
        <taxon>Haptista</taxon>
        <taxon>Haptophyta</taxon>
        <taxon>Prymnesiophyceae</taxon>
        <taxon>Prymnesiales</taxon>
        <taxon>Prymnesiaceae</taxon>
        <taxon>Haptolina</taxon>
    </lineage>
</organism>
<name>A0A7S3ARN3_9EUKA</name>
<dbReference type="GO" id="GO:0016747">
    <property type="term" value="F:acyltransferase activity, transferring groups other than amino-acyl groups"/>
    <property type="evidence" value="ECO:0007669"/>
    <property type="project" value="InterPro"/>
</dbReference>
<feature type="domain" description="N-acetyltransferase" evidence="3">
    <location>
        <begin position="40"/>
        <end position="219"/>
    </location>
</feature>
<dbReference type="AlphaFoldDB" id="A0A7S3ARN3"/>
<dbReference type="Gene3D" id="3.40.630.30">
    <property type="match status" value="1"/>
</dbReference>
<dbReference type="InterPro" id="IPR050832">
    <property type="entry name" value="Bact_Acetyltransf"/>
</dbReference>
<dbReference type="Pfam" id="PF00583">
    <property type="entry name" value="Acetyltransf_1"/>
    <property type="match status" value="1"/>
</dbReference>
<dbReference type="EMBL" id="HBHX01021899">
    <property type="protein sequence ID" value="CAE0111560.1"/>
    <property type="molecule type" value="Transcribed_RNA"/>
</dbReference>
<proteinExistence type="predicted"/>
<accession>A0A7S3ARN3</accession>
<dbReference type="SUPFAM" id="SSF55729">
    <property type="entry name" value="Acyl-CoA N-acyltransferases (Nat)"/>
    <property type="match status" value="1"/>
</dbReference>